<evidence type="ECO:0000256" key="1">
    <source>
        <dbReference type="ARBA" id="ARBA00004083"/>
    </source>
</evidence>
<geneLocation type="chloroplast" evidence="10"/>
<keyword evidence="3" id="KW-0699">rRNA-binding</keyword>
<dbReference type="InterPro" id="IPR023574">
    <property type="entry name" value="Ribosomal_uL4_dom_sf"/>
</dbReference>
<evidence type="ECO:0000256" key="3">
    <source>
        <dbReference type="ARBA" id="ARBA00022730"/>
    </source>
</evidence>
<comment type="similarity">
    <text evidence="2">Belongs to the universal ribosomal protein uL4 family.</text>
</comment>
<comment type="function">
    <text evidence="1">Probably binds the 23S rRNA.</text>
</comment>
<dbReference type="GO" id="GO:0019843">
    <property type="term" value="F:rRNA binding"/>
    <property type="evidence" value="ECO:0007669"/>
    <property type="project" value="UniProtKB-KW"/>
</dbReference>
<dbReference type="PANTHER" id="PTHR10746:SF17">
    <property type="entry name" value="LARGE RIBOSOMAL SUBUNIT PROTEIN UL4C"/>
    <property type="match status" value="1"/>
</dbReference>
<reference evidence="10" key="1">
    <citation type="journal article" date="2020" name="J. Phycol.">
        <title>The Organelle Genomes in the Photosynthetic Red Algal Parasite Pterocladiophila hemisphaerica (Florideophyceae, Rhodophyta) Have Elevated Substitution Rates and Extreme Gene Loss in the Plastid Genome.</title>
        <authorList>
            <person name="Preuss M."/>
            <person name="Verbruggen H."/>
            <person name="Zuccarello G.C."/>
        </authorList>
    </citation>
    <scope>NUCLEOTIDE SEQUENCE</scope>
</reference>
<dbReference type="InterPro" id="IPR002136">
    <property type="entry name" value="Ribosomal_uL4"/>
</dbReference>
<evidence type="ECO:0000256" key="2">
    <source>
        <dbReference type="ARBA" id="ARBA00010528"/>
    </source>
</evidence>
<evidence type="ECO:0000313" key="10">
    <source>
        <dbReference type="EMBL" id="QJH88407.1"/>
    </source>
</evidence>
<evidence type="ECO:0000256" key="7">
    <source>
        <dbReference type="ARBA" id="ARBA00035208"/>
    </source>
</evidence>
<dbReference type="AlphaFoldDB" id="A0A6M3WX42"/>
<feature type="region of interest" description="Disordered" evidence="9">
    <location>
        <begin position="28"/>
        <end position="61"/>
    </location>
</feature>
<dbReference type="NCBIfam" id="TIGR03953">
    <property type="entry name" value="rplD_bact"/>
    <property type="match status" value="1"/>
</dbReference>
<dbReference type="Gene3D" id="3.40.1370.10">
    <property type="match status" value="1"/>
</dbReference>
<proteinExistence type="inferred from homology"/>
<keyword evidence="10" id="KW-0934">Plastid</keyword>
<keyword evidence="5 10" id="KW-0689">Ribosomal protein</keyword>
<dbReference type="GO" id="GO:1990904">
    <property type="term" value="C:ribonucleoprotein complex"/>
    <property type="evidence" value="ECO:0007669"/>
    <property type="project" value="UniProtKB-KW"/>
</dbReference>
<gene>
    <name evidence="10" type="primary">rpl4</name>
</gene>
<dbReference type="GO" id="GO:0006412">
    <property type="term" value="P:translation"/>
    <property type="evidence" value="ECO:0007669"/>
    <property type="project" value="InterPro"/>
</dbReference>
<dbReference type="PANTHER" id="PTHR10746">
    <property type="entry name" value="50S RIBOSOMAL PROTEIN L4"/>
    <property type="match status" value="1"/>
</dbReference>
<dbReference type="GO" id="GO:0005840">
    <property type="term" value="C:ribosome"/>
    <property type="evidence" value="ECO:0007669"/>
    <property type="project" value="UniProtKB-KW"/>
</dbReference>
<evidence type="ECO:0000256" key="4">
    <source>
        <dbReference type="ARBA" id="ARBA00022884"/>
    </source>
</evidence>
<dbReference type="Pfam" id="PF00573">
    <property type="entry name" value="Ribosomal_L4"/>
    <property type="match status" value="1"/>
</dbReference>
<organism evidence="10">
    <name type="scientific">Pterocladiophila hemisphaerica</name>
    <dbReference type="NCBI Taxonomy" id="2712948"/>
    <lineage>
        <taxon>Eukaryota</taxon>
        <taxon>Rhodophyta</taxon>
        <taxon>Florideophyceae</taxon>
        <taxon>Rhodymeniophycidae</taxon>
        <taxon>Gracilariales</taxon>
        <taxon>Pterocladiophilaceae</taxon>
        <taxon>Pterocladiophila</taxon>
    </lineage>
</organism>
<dbReference type="GO" id="GO:0003735">
    <property type="term" value="F:structural constituent of ribosome"/>
    <property type="evidence" value="ECO:0007669"/>
    <property type="project" value="InterPro"/>
</dbReference>
<evidence type="ECO:0000256" key="9">
    <source>
        <dbReference type="SAM" id="MobiDB-lite"/>
    </source>
</evidence>
<keyword evidence="4" id="KW-0694">RNA-binding</keyword>
<evidence type="ECO:0000256" key="6">
    <source>
        <dbReference type="ARBA" id="ARBA00023274"/>
    </source>
</evidence>
<dbReference type="SUPFAM" id="SSF52166">
    <property type="entry name" value="Ribosomal protein L4"/>
    <property type="match status" value="1"/>
</dbReference>
<sequence length="198" mass="22675">MTKFLPNIDKKRKMSILHKAVTVELNQNHQCTAKTKTRKDVKGGGAKPRPQKGSGKARIGSLSSPLCRGGGVIFGPQNKKKELKINKKERKLAFKILLMNKKKDIYYLQNNFCNFQEPKTQNFIQQIKELKLKFILNTNKNILILLDHQNIILLKSIANISNIIVLSVKEINLQIILKADTILISFSAFKYLKKRYNV</sequence>
<protein>
    <recommendedName>
        <fullName evidence="7">Large ribosomal subunit protein uL4c</fullName>
    </recommendedName>
    <alternativeName>
        <fullName evidence="8">50S ribosomal protein L4, chloroplastic</fullName>
    </alternativeName>
</protein>
<accession>A0A6M3WX42</accession>
<evidence type="ECO:0000256" key="8">
    <source>
        <dbReference type="ARBA" id="ARBA00035387"/>
    </source>
</evidence>
<dbReference type="InterPro" id="IPR013005">
    <property type="entry name" value="Ribosomal_uL4-like"/>
</dbReference>
<dbReference type="EMBL" id="MT117918">
    <property type="protein sequence ID" value="QJH88407.1"/>
    <property type="molecule type" value="Genomic_DNA"/>
</dbReference>
<keyword evidence="10" id="KW-0150">Chloroplast</keyword>
<keyword evidence="6" id="KW-0687">Ribonucleoprotein</keyword>
<name>A0A6M3WX42_9FLOR</name>
<evidence type="ECO:0000256" key="5">
    <source>
        <dbReference type="ARBA" id="ARBA00022980"/>
    </source>
</evidence>